<feature type="transmembrane region" description="Helical" evidence="10">
    <location>
        <begin position="316"/>
        <end position="336"/>
    </location>
</feature>
<dbReference type="GO" id="GO:0043952">
    <property type="term" value="P:protein transport by the Sec complex"/>
    <property type="evidence" value="ECO:0007669"/>
    <property type="project" value="UniProtKB-UniRule"/>
</dbReference>
<protein>
    <recommendedName>
        <fullName evidence="9 10">Protein translocase subunit SecY</fullName>
    </recommendedName>
</protein>
<evidence type="ECO:0000256" key="11">
    <source>
        <dbReference type="RuleBase" id="RU004349"/>
    </source>
</evidence>
<dbReference type="GO" id="GO:0065002">
    <property type="term" value="P:intracellular protein transmembrane transport"/>
    <property type="evidence" value="ECO:0007669"/>
    <property type="project" value="UniProtKB-UniRule"/>
</dbReference>
<dbReference type="GO" id="GO:0006605">
    <property type="term" value="P:protein targeting"/>
    <property type="evidence" value="ECO:0007669"/>
    <property type="project" value="UniProtKB-UniRule"/>
</dbReference>
<dbReference type="OrthoDB" id="9809248at2"/>
<organism evidence="12 13">
    <name type="scientific">Hydrogenoanaerobacterium saccharovorans</name>
    <dbReference type="NCBI Taxonomy" id="474960"/>
    <lineage>
        <taxon>Bacteria</taxon>
        <taxon>Bacillati</taxon>
        <taxon>Bacillota</taxon>
        <taxon>Clostridia</taxon>
        <taxon>Eubacteriales</taxon>
        <taxon>Oscillospiraceae</taxon>
        <taxon>Hydrogenoanaerobacterium</taxon>
    </lineage>
</organism>
<proteinExistence type="inferred from homology"/>
<dbReference type="InterPro" id="IPR023201">
    <property type="entry name" value="SecY_dom_sf"/>
</dbReference>
<evidence type="ECO:0000256" key="9">
    <source>
        <dbReference type="ARBA" id="ARBA00039733"/>
    </source>
</evidence>
<keyword evidence="5 10" id="KW-0653">Protein transport</keyword>
<keyword evidence="13" id="KW-1185">Reference proteome</keyword>
<comment type="caution">
    <text evidence="10">Lacks conserved residue(s) required for the propagation of feature annotation.</text>
</comment>
<dbReference type="PANTHER" id="PTHR10906">
    <property type="entry name" value="SECY/SEC61-ALPHA FAMILY MEMBER"/>
    <property type="match status" value="1"/>
</dbReference>
<gene>
    <name evidence="10" type="primary">secY</name>
    <name evidence="12" type="ORF">SAMN05216180_2323</name>
</gene>
<feature type="transmembrane region" description="Helical" evidence="10">
    <location>
        <begin position="400"/>
        <end position="418"/>
    </location>
</feature>
<evidence type="ECO:0000256" key="6">
    <source>
        <dbReference type="ARBA" id="ARBA00022989"/>
    </source>
</evidence>
<dbReference type="InterPro" id="IPR026593">
    <property type="entry name" value="SecY"/>
</dbReference>
<reference evidence="12 13" key="1">
    <citation type="submission" date="2016-10" db="EMBL/GenBank/DDBJ databases">
        <authorList>
            <person name="de Groot N.N."/>
        </authorList>
    </citation>
    <scope>NUCLEOTIDE SEQUENCE [LARGE SCALE GENOMIC DNA]</scope>
    <source>
        <strain evidence="12 13">CGMCC 1.5070</strain>
    </source>
</reference>
<comment type="subunit">
    <text evidence="10">Component of the Sec protein translocase complex. Heterotrimer consisting of SecY, SecE and SecG subunits. The heterotrimers can form oligomers, although 1 heterotrimer is thought to be able to translocate proteins. Interacts with the ribosome. Interacts with SecDF, and other proteins may be involved. Interacts with SecA.</text>
</comment>
<dbReference type="Proteomes" id="UP000199158">
    <property type="component" value="Unassembled WGS sequence"/>
</dbReference>
<evidence type="ECO:0000313" key="12">
    <source>
        <dbReference type="EMBL" id="SEM98221.1"/>
    </source>
</evidence>
<evidence type="ECO:0000256" key="4">
    <source>
        <dbReference type="ARBA" id="ARBA00022692"/>
    </source>
</evidence>
<feature type="transmembrane region" description="Helical" evidence="10">
    <location>
        <begin position="145"/>
        <end position="169"/>
    </location>
</feature>
<comment type="subcellular location">
    <subcellularLocation>
        <location evidence="10">Cell membrane</location>
        <topology evidence="10">Multi-pass membrane protein</topology>
    </subcellularLocation>
    <subcellularLocation>
        <location evidence="1">Membrane</location>
        <topology evidence="1">Multi-pass membrane protein</topology>
    </subcellularLocation>
</comment>
<dbReference type="PRINTS" id="PR00303">
    <property type="entry name" value="SECYTRNLCASE"/>
</dbReference>
<sequence>MFSTLRNAWRIADIRKKLLYTLMILIIFRVGSAIPVPFLDPSVLKEMVSTQGSLLGYIDILTGGAFANATIFAMSISPYITSSIVIQLLTIAIPALERLAKEGEEGRKQIQKITRYTAVGLALVQATAYFIMLRNLGALTHTQGFAFWFSAIVIISTFTAGACLIIWLGERIDERGIGNGISMMLFAGIVSRGPAAAMKMWTYIKLANEGETQYYFLVPAVLVLFVAIIGFIVLMTNAERRIPVQYAKRVVGRKMYGGQSTHIPIKVNMSGVLPIIFASALLSIPGTIKGFVYTGATANTESFMFKFLSLFDYNNIAYAILYFLLIIAFNYFYVAVQYNPIEMANNLQKNNGGIPGIRPGRPTSEFIAKVISKITLIGALFLAVIAILPIGLGALTKMNISLGGTSVLILVGVALDTMRQLESQMMMRHYKGFLE</sequence>
<keyword evidence="7 10" id="KW-0811">Translocation</keyword>
<feature type="transmembrane region" description="Helical" evidence="10">
    <location>
        <begin position="214"/>
        <end position="235"/>
    </location>
</feature>
<evidence type="ECO:0000256" key="1">
    <source>
        <dbReference type="ARBA" id="ARBA00004141"/>
    </source>
</evidence>
<evidence type="ECO:0000256" key="7">
    <source>
        <dbReference type="ARBA" id="ARBA00023010"/>
    </source>
</evidence>
<feature type="transmembrane region" description="Helical" evidence="10">
    <location>
        <begin position="116"/>
        <end position="133"/>
    </location>
</feature>
<comment type="function">
    <text evidence="10">The central subunit of the protein translocation channel SecYEG. Consists of two halves formed by TMs 1-5 and 6-10. These two domains form a lateral gate at the front which open onto the bilayer between TMs 2 and 7, and are clamped together by SecE at the back. The channel is closed by both a pore ring composed of hydrophobic SecY resides and a short helix (helix 2A) on the extracellular side of the membrane which forms a plug. The plug probably moves laterally to allow the channel to open. The ring and the pore may move independently.</text>
</comment>
<evidence type="ECO:0000256" key="5">
    <source>
        <dbReference type="ARBA" id="ARBA00022927"/>
    </source>
</evidence>
<keyword evidence="3 10" id="KW-0813">Transport</keyword>
<dbReference type="Pfam" id="PF00344">
    <property type="entry name" value="SecY"/>
    <property type="match status" value="1"/>
</dbReference>
<keyword evidence="6 10" id="KW-1133">Transmembrane helix</keyword>
<dbReference type="FunFam" id="1.10.3370.10:FF:000001">
    <property type="entry name" value="Preprotein translocase subunit SecY"/>
    <property type="match status" value="1"/>
</dbReference>
<dbReference type="STRING" id="474960.SAMN05216180_2323"/>
<dbReference type="HAMAP" id="MF_01465">
    <property type="entry name" value="SecY"/>
    <property type="match status" value="1"/>
</dbReference>
<dbReference type="EMBL" id="FOCG01000002">
    <property type="protein sequence ID" value="SEM98221.1"/>
    <property type="molecule type" value="Genomic_DNA"/>
</dbReference>
<dbReference type="InterPro" id="IPR030659">
    <property type="entry name" value="SecY_CS"/>
</dbReference>
<evidence type="ECO:0000256" key="8">
    <source>
        <dbReference type="ARBA" id="ARBA00023136"/>
    </source>
</evidence>
<comment type="similarity">
    <text evidence="2 10 11">Belongs to the SecY/SEC61-alpha family.</text>
</comment>
<dbReference type="Gene3D" id="1.10.3370.10">
    <property type="entry name" value="SecY subunit domain"/>
    <property type="match status" value="1"/>
</dbReference>
<feature type="transmembrane region" description="Helical" evidence="10">
    <location>
        <begin position="181"/>
        <end position="202"/>
    </location>
</feature>
<dbReference type="GO" id="GO:0005886">
    <property type="term" value="C:plasma membrane"/>
    <property type="evidence" value="ECO:0007669"/>
    <property type="project" value="UniProtKB-SubCell"/>
</dbReference>
<dbReference type="SUPFAM" id="SSF103491">
    <property type="entry name" value="Preprotein translocase SecY subunit"/>
    <property type="match status" value="1"/>
</dbReference>
<feature type="transmembrane region" description="Helical" evidence="10">
    <location>
        <begin position="374"/>
        <end position="394"/>
    </location>
</feature>
<evidence type="ECO:0000256" key="2">
    <source>
        <dbReference type="ARBA" id="ARBA00005751"/>
    </source>
</evidence>
<evidence type="ECO:0000256" key="3">
    <source>
        <dbReference type="ARBA" id="ARBA00022448"/>
    </source>
</evidence>
<dbReference type="AlphaFoldDB" id="A0A1H8CSL8"/>
<keyword evidence="4 10" id="KW-0812">Transmembrane</keyword>
<evidence type="ECO:0000313" key="13">
    <source>
        <dbReference type="Proteomes" id="UP000199158"/>
    </source>
</evidence>
<dbReference type="NCBIfam" id="TIGR00967">
    <property type="entry name" value="3a0501s007"/>
    <property type="match status" value="1"/>
</dbReference>
<dbReference type="RefSeq" id="WP_092755298.1">
    <property type="nucleotide sequence ID" value="NZ_FOCG01000002.1"/>
</dbReference>
<feature type="transmembrane region" description="Helical" evidence="10">
    <location>
        <begin position="76"/>
        <end position="96"/>
    </location>
</feature>
<name>A0A1H8CSL8_9FIRM</name>
<dbReference type="InterPro" id="IPR002208">
    <property type="entry name" value="SecY/SEC61-alpha"/>
</dbReference>
<dbReference type="PROSITE" id="PS00755">
    <property type="entry name" value="SECY_1"/>
    <property type="match status" value="1"/>
</dbReference>
<feature type="transmembrane region" description="Helical" evidence="10">
    <location>
        <begin position="272"/>
        <end position="296"/>
    </location>
</feature>
<keyword evidence="10" id="KW-1003">Cell membrane</keyword>
<dbReference type="PIRSF" id="PIRSF004557">
    <property type="entry name" value="SecY"/>
    <property type="match status" value="1"/>
</dbReference>
<accession>A0A1H8CSL8</accession>
<keyword evidence="8 10" id="KW-0472">Membrane</keyword>
<evidence type="ECO:0000256" key="10">
    <source>
        <dbReference type="HAMAP-Rule" id="MF_01465"/>
    </source>
</evidence>